<protein>
    <submittedName>
        <fullName evidence="4">M23 family peptidase</fullName>
    </submittedName>
</protein>
<feature type="region of interest" description="Disordered" evidence="1">
    <location>
        <begin position="94"/>
        <end position="166"/>
    </location>
</feature>
<keyword evidence="2" id="KW-0812">Transmembrane</keyword>
<evidence type="ECO:0000256" key="2">
    <source>
        <dbReference type="SAM" id="Phobius"/>
    </source>
</evidence>
<dbReference type="InterPro" id="IPR011055">
    <property type="entry name" value="Dup_hybrid_motif"/>
</dbReference>
<dbReference type="Gene3D" id="2.70.70.10">
    <property type="entry name" value="Glucose Permease (Domain IIA)"/>
    <property type="match status" value="1"/>
</dbReference>
<keyword evidence="2" id="KW-0472">Membrane</keyword>
<proteinExistence type="predicted"/>
<dbReference type="AlphaFoldDB" id="A0A928KPJ7"/>
<dbReference type="PANTHER" id="PTHR21666:SF270">
    <property type="entry name" value="MUREIN HYDROLASE ACTIVATOR ENVC"/>
    <property type="match status" value="1"/>
</dbReference>
<dbReference type="Pfam" id="PF01551">
    <property type="entry name" value="Peptidase_M23"/>
    <property type="match status" value="1"/>
</dbReference>
<organism evidence="4 5">
    <name type="scientific">Faecalispora sporosphaeroides</name>
    <dbReference type="NCBI Taxonomy" id="1549"/>
    <lineage>
        <taxon>Bacteria</taxon>
        <taxon>Bacillati</taxon>
        <taxon>Bacillota</taxon>
        <taxon>Clostridia</taxon>
        <taxon>Eubacteriales</taxon>
        <taxon>Oscillospiraceae</taxon>
        <taxon>Faecalispora</taxon>
    </lineage>
</organism>
<name>A0A928KPJ7_9FIRM</name>
<evidence type="ECO:0000259" key="3">
    <source>
        <dbReference type="Pfam" id="PF01551"/>
    </source>
</evidence>
<evidence type="ECO:0000313" key="5">
    <source>
        <dbReference type="Proteomes" id="UP000754750"/>
    </source>
</evidence>
<evidence type="ECO:0000313" key="4">
    <source>
        <dbReference type="EMBL" id="MBE6832402.1"/>
    </source>
</evidence>
<feature type="compositionally biased region" description="Low complexity" evidence="1">
    <location>
        <begin position="119"/>
        <end position="145"/>
    </location>
</feature>
<sequence length="299" mass="32094">MQRVFSSAFRGRKDPFFYFFTADLSGTAYLFFFLVKIASEVLLQMSSLHFKSENQSPKKSNKGFYVALGVCLVAVGVAAWTTYDSVVKYANPQDTSSYSTSPTGRTQSGVYASSKPEDSSSQPQASAPQSAAPSSSKPAASSQAPGKTASSKPEQPAKQTAAKPASYVYPVGETPKITKNYSGDNPIFSDTMQDWRVHSGTDFEAKIGDPVKAIDSGKVTDLYADGNLGNVAVIEHRDGITAYYCGLGDTFLVKKGDEVDAGQKIGSVNVVPIESVEKPHLHLEIKKSGKLIEPATLFK</sequence>
<dbReference type="InterPro" id="IPR050570">
    <property type="entry name" value="Cell_wall_metabolism_enzyme"/>
</dbReference>
<dbReference type="EMBL" id="SVNY01000001">
    <property type="protein sequence ID" value="MBE6832402.1"/>
    <property type="molecule type" value="Genomic_DNA"/>
</dbReference>
<feature type="domain" description="M23ase beta-sheet core" evidence="3">
    <location>
        <begin position="197"/>
        <end position="294"/>
    </location>
</feature>
<keyword evidence="2" id="KW-1133">Transmembrane helix</keyword>
<dbReference type="Proteomes" id="UP000754750">
    <property type="component" value="Unassembled WGS sequence"/>
</dbReference>
<dbReference type="InterPro" id="IPR016047">
    <property type="entry name" value="M23ase_b-sheet_dom"/>
</dbReference>
<reference evidence="4" key="1">
    <citation type="submission" date="2019-04" db="EMBL/GenBank/DDBJ databases">
        <title>Evolution of Biomass-Degrading Anaerobic Consortia Revealed by Metagenomics.</title>
        <authorList>
            <person name="Peng X."/>
        </authorList>
    </citation>
    <scope>NUCLEOTIDE SEQUENCE</scope>
    <source>
        <strain evidence="4">SIG551</strain>
    </source>
</reference>
<comment type="caution">
    <text evidence="4">The sequence shown here is derived from an EMBL/GenBank/DDBJ whole genome shotgun (WGS) entry which is preliminary data.</text>
</comment>
<dbReference type="GO" id="GO:0004222">
    <property type="term" value="F:metalloendopeptidase activity"/>
    <property type="evidence" value="ECO:0007669"/>
    <property type="project" value="TreeGrafter"/>
</dbReference>
<dbReference type="CDD" id="cd12797">
    <property type="entry name" value="M23_peptidase"/>
    <property type="match status" value="1"/>
</dbReference>
<feature type="compositionally biased region" description="Polar residues" evidence="1">
    <location>
        <begin position="94"/>
        <end position="111"/>
    </location>
</feature>
<dbReference type="PANTHER" id="PTHR21666">
    <property type="entry name" value="PEPTIDASE-RELATED"/>
    <property type="match status" value="1"/>
</dbReference>
<accession>A0A928KPJ7</accession>
<feature type="transmembrane region" description="Helical" evidence="2">
    <location>
        <begin position="64"/>
        <end position="83"/>
    </location>
</feature>
<gene>
    <name evidence="4" type="ORF">E7512_02255</name>
</gene>
<evidence type="ECO:0000256" key="1">
    <source>
        <dbReference type="SAM" id="MobiDB-lite"/>
    </source>
</evidence>
<feature type="transmembrane region" description="Helical" evidence="2">
    <location>
        <begin position="16"/>
        <end position="43"/>
    </location>
</feature>
<dbReference type="SUPFAM" id="SSF51261">
    <property type="entry name" value="Duplicated hybrid motif"/>
    <property type="match status" value="1"/>
</dbReference>